<reference evidence="1 2" key="1">
    <citation type="journal article" date="2020" name="Nat. Food">
        <title>A phased Vanilla planifolia genome enables genetic improvement of flavour and production.</title>
        <authorList>
            <person name="Hasing T."/>
            <person name="Tang H."/>
            <person name="Brym M."/>
            <person name="Khazi F."/>
            <person name="Huang T."/>
            <person name="Chambers A.H."/>
        </authorList>
    </citation>
    <scope>NUCLEOTIDE SEQUENCE [LARGE SCALE GENOMIC DNA]</scope>
    <source>
        <tissue evidence="1">Leaf</tissue>
    </source>
</reference>
<dbReference type="OrthoDB" id="40021at2759"/>
<dbReference type="EMBL" id="JADCNL010000009">
    <property type="protein sequence ID" value="KAG0466843.1"/>
    <property type="molecule type" value="Genomic_DNA"/>
</dbReference>
<organism evidence="1 2">
    <name type="scientific">Vanilla planifolia</name>
    <name type="common">Vanilla</name>
    <dbReference type="NCBI Taxonomy" id="51239"/>
    <lineage>
        <taxon>Eukaryota</taxon>
        <taxon>Viridiplantae</taxon>
        <taxon>Streptophyta</taxon>
        <taxon>Embryophyta</taxon>
        <taxon>Tracheophyta</taxon>
        <taxon>Spermatophyta</taxon>
        <taxon>Magnoliopsida</taxon>
        <taxon>Liliopsida</taxon>
        <taxon>Asparagales</taxon>
        <taxon>Orchidaceae</taxon>
        <taxon>Vanilloideae</taxon>
        <taxon>Vanilleae</taxon>
        <taxon>Vanilla</taxon>
    </lineage>
</organism>
<dbReference type="AlphaFoldDB" id="A0A835Q8S3"/>
<gene>
    <name evidence="1" type="ORF">HPP92_018423</name>
</gene>
<sequence length="72" mass="8384">MTSWSIMWALEKSLESTKYSFLARRKGCETSYDYNVNARCCMMGAMQDSIELKGMIFDQVKYNKNFKLDTSS</sequence>
<name>A0A835Q8S3_VANPL</name>
<evidence type="ECO:0000313" key="1">
    <source>
        <dbReference type="EMBL" id="KAG0466843.1"/>
    </source>
</evidence>
<proteinExistence type="predicted"/>
<keyword evidence="2" id="KW-1185">Reference proteome</keyword>
<comment type="caution">
    <text evidence="1">The sequence shown here is derived from an EMBL/GenBank/DDBJ whole genome shotgun (WGS) entry which is preliminary data.</text>
</comment>
<evidence type="ECO:0000313" key="2">
    <source>
        <dbReference type="Proteomes" id="UP000636800"/>
    </source>
</evidence>
<accession>A0A835Q8S3</accession>
<dbReference type="Proteomes" id="UP000636800">
    <property type="component" value="Unassembled WGS sequence"/>
</dbReference>
<protein>
    <submittedName>
        <fullName evidence="1">Uncharacterized protein</fullName>
    </submittedName>
</protein>